<dbReference type="Proteomes" id="UP000315525">
    <property type="component" value="Unassembled WGS sequence"/>
</dbReference>
<organism evidence="1 2">
    <name type="scientific">candidate division TA06 bacterium</name>
    <dbReference type="NCBI Taxonomy" id="2250710"/>
    <lineage>
        <taxon>Bacteria</taxon>
        <taxon>Bacteria division TA06</taxon>
    </lineage>
</organism>
<sequence length="373" mass="41705">MSKETFYLYVQGIDFVVTPFRFIGNYQPDARVYFFPIFYGSGWITSWTWTYDVGIPYTANEMHLKQVVAKGWVKTEITGGQYWPCLVIRDNYTFSDNFGTNDLRWLYEWVVAGRFAGGNGIAAALSPNGASKDFIVVDKMLRMKSLNVPGWDLTCPVFDSTTVWTDTSFAGPYPVSSIITDPGGIGGDSLFYMVDSGSFTGVGHDSLWGDKYYFTIPEVASSCTISYYLWAEDSFSVVNSIDIWTTDPEAAPENNLITFVVTLTAVEEKWTRRVEQEALRVFPNPFSSSVRIDAGVAWDGGPARINIFDQAGRLVRTFNLAESPENSRGTTVHLSWTGTDELNRSVPSGMYFVTLEQPSSPITTHATKLVKIR</sequence>
<protein>
    <submittedName>
        <fullName evidence="1">T9SS type A sorting domain-containing protein</fullName>
    </submittedName>
</protein>
<name>A0A523UMH9_UNCT6</name>
<evidence type="ECO:0000313" key="1">
    <source>
        <dbReference type="EMBL" id="TET43705.1"/>
    </source>
</evidence>
<proteinExistence type="predicted"/>
<dbReference type="EMBL" id="SOJN01000149">
    <property type="protein sequence ID" value="TET43705.1"/>
    <property type="molecule type" value="Genomic_DNA"/>
</dbReference>
<dbReference type="AlphaFoldDB" id="A0A523UMH9"/>
<gene>
    <name evidence="1" type="ORF">E3J62_12660</name>
</gene>
<reference evidence="1 2" key="1">
    <citation type="submission" date="2019-03" db="EMBL/GenBank/DDBJ databases">
        <title>Metabolic potential of uncultured bacteria and archaea associated with petroleum seepage in deep-sea sediments.</title>
        <authorList>
            <person name="Dong X."/>
            <person name="Hubert C."/>
        </authorList>
    </citation>
    <scope>NUCLEOTIDE SEQUENCE [LARGE SCALE GENOMIC DNA]</scope>
    <source>
        <strain evidence="1">E44_bin18</strain>
    </source>
</reference>
<accession>A0A523UMH9</accession>
<comment type="caution">
    <text evidence="1">The sequence shown here is derived from an EMBL/GenBank/DDBJ whole genome shotgun (WGS) entry which is preliminary data.</text>
</comment>
<dbReference type="Gene3D" id="2.60.40.4070">
    <property type="match status" value="1"/>
</dbReference>
<evidence type="ECO:0000313" key="2">
    <source>
        <dbReference type="Proteomes" id="UP000315525"/>
    </source>
</evidence>